<dbReference type="PANTHER" id="PTHR31945">
    <property type="entry name" value="TRANSCRIPTION FACTOR SCREAM2-RELATED"/>
    <property type="match status" value="1"/>
</dbReference>
<keyword evidence="4" id="KW-0539">Nucleus</keyword>
<dbReference type="GO" id="GO:0005634">
    <property type="term" value="C:nucleus"/>
    <property type="evidence" value="ECO:0007669"/>
    <property type="project" value="UniProtKB-SubCell"/>
</dbReference>
<keyword evidence="8" id="KW-1185">Reference proteome</keyword>
<dbReference type="GO" id="GO:0046983">
    <property type="term" value="F:protein dimerization activity"/>
    <property type="evidence" value="ECO:0007669"/>
    <property type="project" value="InterPro"/>
</dbReference>
<accession>A0A2G5DF26</accession>
<dbReference type="STRING" id="218851.A0A2G5DF26"/>
<feature type="coiled-coil region" evidence="5">
    <location>
        <begin position="33"/>
        <end position="67"/>
    </location>
</feature>
<evidence type="ECO:0000256" key="1">
    <source>
        <dbReference type="ARBA" id="ARBA00004123"/>
    </source>
</evidence>
<keyword evidence="2" id="KW-0805">Transcription regulation</keyword>
<sequence length="151" mass="17197">MVSKVERQKVLNQKLQVLKAITRSKSEEKGDILMDALSYINLLKQKIEDMNKEYEELINQALVVKVKKLENNCFEVVVTCKKVQDLLMSIMESLEEIGLDVLHVDINCSQLFHLEVIAEAEDSSTLDVEKVTETIYEVLETKGVKKNTGPN</sequence>
<keyword evidence="5" id="KW-0175">Coiled coil</keyword>
<gene>
    <name evidence="7" type="ORF">AQUCO_02100166v1</name>
</gene>
<dbReference type="InterPro" id="IPR054502">
    <property type="entry name" value="bHLH-TF_ACT-like_plant"/>
</dbReference>
<name>A0A2G5DF26_AQUCA</name>
<dbReference type="GO" id="GO:0003700">
    <property type="term" value="F:DNA-binding transcription factor activity"/>
    <property type="evidence" value="ECO:0007669"/>
    <property type="project" value="TreeGrafter"/>
</dbReference>
<dbReference type="PANTHER" id="PTHR31945:SF27">
    <property type="entry name" value="TRANSCRIPTION FACTOR BHLH35-LIKE PROTEIN"/>
    <property type="match status" value="1"/>
</dbReference>
<dbReference type="AlphaFoldDB" id="A0A2G5DF26"/>
<dbReference type="OrthoDB" id="1057417at2759"/>
<evidence type="ECO:0000256" key="4">
    <source>
        <dbReference type="ARBA" id="ARBA00023242"/>
    </source>
</evidence>
<dbReference type="InterPro" id="IPR036638">
    <property type="entry name" value="HLH_DNA-bd_sf"/>
</dbReference>
<protein>
    <recommendedName>
        <fullName evidence="6">Plant bHLH transcription factor ACT-like domain-containing protein</fullName>
    </recommendedName>
</protein>
<reference evidence="7 8" key="1">
    <citation type="submission" date="2017-09" db="EMBL/GenBank/DDBJ databases">
        <title>WGS assembly of Aquilegia coerulea Goldsmith.</title>
        <authorList>
            <person name="Hodges S."/>
            <person name="Kramer E."/>
            <person name="Nordborg M."/>
            <person name="Tomkins J."/>
            <person name="Borevitz J."/>
            <person name="Derieg N."/>
            <person name="Yan J."/>
            <person name="Mihaltcheva S."/>
            <person name="Hayes R.D."/>
            <person name="Rokhsar D."/>
        </authorList>
    </citation>
    <scope>NUCLEOTIDE SEQUENCE [LARGE SCALE GENOMIC DNA]</scope>
    <source>
        <strain evidence="8">cv. Goldsmith</strain>
    </source>
</reference>
<dbReference type="SUPFAM" id="SSF47459">
    <property type="entry name" value="HLH, helix-loop-helix DNA-binding domain"/>
    <property type="match status" value="1"/>
</dbReference>
<evidence type="ECO:0000256" key="3">
    <source>
        <dbReference type="ARBA" id="ARBA00023163"/>
    </source>
</evidence>
<dbReference type="InParanoid" id="A0A2G5DF26"/>
<evidence type="ECO:0000313" key="7">
    <source>
        <dbReference type="EMBL" id="PIA42116.1"/>
    </source>
</evidence>
<evidence type="ECO:0000256" key="5">
    <source>
        <dbReference type="SAM" id="Coils"/>
    </source>
</evidence>
<keyword evidence="3" id="KW-0804">Transcription</keyword>
<evidence type="ECO:0000256" key="2">
    <source>
        <dbReference type="ARBA" id="ARBA00023015"/>
    </source>
</evidence>
<dbReference type="Proteomes" id="UP000230069">
    <property type="component" value="Unassembled WGS sequence"/>
</dbReference>
<organism evidence="7 8">
    <name type="scientific">Aquilegia coerulea</name>
    <name type="common">Rocky mountain columbine</name>
    <dbReference type="NCBI Taxonomy" id="218851"/>
    <lineage>
        <taxon>Eukaryota</taxon>
        <taxon>Viridiplantae</taxon>
        <taxon>Streptophyta</taxon>
        <taxon>Embryophyta</taxon>
        <taxon>Tracheophyta</taxon>
        <taxon>Spermatophyta</taxon>
        <taxon>Magnoliopsida</taxon>
        <taxon>Ranunculales</taxon>
        <taxon>Ranunculaceae</taxon>
        <taxon>Thalictroideae</taxon>
        <taxon>Aquilegia</taxon>
    </lineage>
</organism>
<feature type="domain" description="Plant bHLH transcription factor ACT-like" evidence="6">
    <location>
        <begin position="64"/>
        <end position="139"/>
    </location>
</feature>
<dbReference type="Pfam" id="PF22754">
    <property type="entry name" value="bHLH-TF_ACT-like_plant"/>
    <property type="match status" value="1"/>
</dbReference>
<comment type="subcellular location">
    <subcellularLocation>
        <location evidence="1">Nucleus</location>
    </subcellularLocation>
</comment>
<evidence type="ECO:0000313" key="8">
    <source>
        <dbReference type="Proteomes" id="UP000230069"/>
    </source>
</evidence>
<dbReference type="EMBL" id="KZ305038">
    <property type="protein sequence ID" value="PIA42116.1"/>
    <property type="molecule type" value="Genomic_DNA"/>
</dbReference>
<dbReference type="InterPro" id="IPR051358">
    <property type="entry name" value="TF_AMS/ICE1/BHLH6-like"/>
</dbReference>
<proteinExistence type="predicted"/>
<evidence type="ECO:0000259" key="6">
    <source>
        <dbReference type="Pfam" id="PF22754"/>
    </source>
</evidence>
<dbReference type="GO" id="GO:0043565">
    <property type="term" value="F:sequence-specific DNA binding"/>
    <property type="evidence" value="ECO:0007669"/>
    <property type="project" value="TreeGrafter"/>
</dbReference>